<evidence type="ECO:0008006" key="4">
    <source>
        <dbReference type="Google" id="ProtNLM"/>
    </source>
</evidence>
<dbReference type="OrthoDB" id="27934at2759"/>
<feature type="compositionally biased region" description="Polar residues" evidence="1">
    <location>
        <begin position="124"/>
        <end position="142"/>
    </location>
</feature>
<dbReference type="Proteomes" id="UP001151582">
    <property type="component" value="Unassembled WGS sequence"/>
</dbReference>
<dbReference type="AlphaFoldDB" id="A0A9W8B1J8"/>
<organism evidence="2 3">
    <name type="scientific">Dimargaris verticillata</name>
    <dbReference type="NCBI Taxonomy" id="2761393"/>
    <lineage>
        <taxon>Eukaryota</taxon>
        <taxon>Fungi</taxon>
        <taxon>Fungi incertae sedis</taxon>
        <taxon>Zoopagomycota</taxon>
        <taxon>Kickxellomycotina</taxon>
        <taxon>Dimargaritomycetes</taxon>
        <taxon>Dimargaritales</taxon>
        <taxon>Dimargaritaceae</taxon>
        <taxon>Dimargaris</taxon>
    </lineage>
</organism>
<accession>A0A9W8B1J8</accession>
<dbReference type="EMBL" id="JANBQB010000378">
    <property type="protein sequence ID" value="KAJ1977035.1"/>
    <property type="molecule type" value="Genomic_DNA"/>
</dbReference>
<protein>
    <recommendedName>
        <fullName evidence="4">Swi5-dependent recombination DNA repair protein 1 homolog</fullName>
    </recommendedName>
</protein>
<feature type="region of interest" description="Disordered" evidence="1">
    <location>
        <begin position="123"/>
        <end position="147"/>
    </location>
</feature>
<gene>
    <name evidence="2" type="ORF">H4R34_003745</name>
</gene>
<sequence>MSSSCPPQGRSVALTSVDRHHQLPPRPLPTLLAFALNAAIQHWVTTSECAQSQPLTDLWALTEAQLGTVLGQAKIEKATLVKRLMANHGLVRRSFSCSALDSQSVLFARRFACNVARALPLPATPQQPKTPVQPLVTPTSKEPLTPTPTRVKRLRIASPSKLTKPFKSPLKASALTSAPSSCARPPRSMNQPLTDPVRQLHPTSSPLGGRYTGLSRQLPTPKRKLFTSTVTLTDPKISELSKVKSDLERQHQRLDSRARKVALIRTITKQNNEVSLDTLIEQWRQVSQAGIHYLYDQWRDLNPQDILQSSNPYGSDNEKQSGAQNRTQVTGQACPESNSPSRDGDAYVPRHMSLRFVLDMFRADYQLLGFDPEDEEFVS</sequence>
<reference evidence="2" key="1">
    <citation type="submission" date="2022-07" db="EMBL/GenBank/DDBJ databases">
        <title>Phylogenomic reconstructions and comparative analyses of Kickxellomycotina fungi.</title>
        <authorList>
            <person name="Reynolds N.K."/>
            <person name="Stajich J.E."/>
            <person name="Barry K."/>
            <person name="Grigoriev I.V."/>
            <person name="Crous P."/>
            <person name="Smith M.E."/>
        </authorList>
    </citation>
    <scope>NUCLEOTIDE SEQUENCE</scope>
    <source>
        <strain evidence="2">RSA 567</strain>
    </source>
</reference>
<keyword evidence="3" id="KW-1185">Reference proteome</keyword>
<feature type="compositionally biased region" description="Low complexity" evidence="1">
    <location>
        <begin position="177"/>
        <end position="188"/>
    </location>
</feature>
<feature type="region of interest" description="Disordered" evidence="1">
    <location>
        <begin position="306"/>
        <end position="346"/>
    </location>
</feature>
<name>A0A9W8B1J8_9FUNG</name>
<dbReference type="Gene3D" id="6.10.140.1020">
    <property type="match status" value="1"/>
</dbReference>
<proteinExistence type="predicted"/>
<evidence type="ECO:0000256" key="1">
    <source>
        <dbReference type="SAM" id="MobiDB-lite"/>
    </source>
</evidence>
<feature type="region of interest" description="Disordered" evidence="1">
    <location>
        <begin position="174"/>
        <end position="217"/>
    </location>
</feature>
<comment type="caution">
    <text evidence="2">The sequence shown here is derived from an EMBL/GenBank/DDBJ whole genome shotgun (WGS) entry which is preliminary data.</text>
</comment>
<evidence type="ECO:0000313" key="2">
    <source>
        <dbReference type="EMBL" id="KAJ1977035.1"/>
    </source>
</evidence>
<evidence type="ECO:0000313" key="3">
    <source>
        <dbReference type="Proteomes" id="UP001151582"/>
    </source>
</evidence>
<feature type="compositionally biased region" description="Polar residues" evidence="1">
    <location>
        <begin position="306"/>
        <end position="341"/>
    </location>
</feature>